<gene>
    <name evidence="2" type="ORF">ILYODFUR_030234</name>
</gene>
<evidence type="ECO:0000256" key="1">
    <source>
        <dbReference type="SAM" id="Phobius"/>
    </source>
</evidence>
<feature type="transmembrane region" description="Helical" evidence="1">
    <location>
        <begin position="49"/>
        <end position="73"/>
    </location>
</feature>
<reference evidence="2 3" key="1">
    <citation type="submission" date="2021-06" db="EMBL/GenBank/DDBJ databases">
        <authorList>
            <person name="Palmer J.M."/>
        </authorList>
    </citation>
    <scope>NUCLEOTIDE SEQUENCE [LARGE SCALE GENOMIC DNA]</scope>
    <source>
        <strain evidence="3">if_2019</strain>
        <tissue evidence="2">Muscle</tissue>
    </source>
</reference>
<sequence>MRVGMCDCDCVPVFLSGWVFGYPLSWIILGPPSNGRPICPCHTPCQWLVSLPAGVLVVLGARAWCSGMCRLVVAAWRGLDPRPPVRVLLGSVVHLGHGSLGPWLDLL</sequence>
<evidence type="ECO:0000313" key="3">
    <source>
        <dbReference type="Proteomes" id="UP001482620"/>
    </source>
</evidence>
<proteinExistence type="predicted"/>
<dbReference type="EMBL" id="JAHRIQ010050788">
    <property type="protein sequence ID" value="MEQ2238135.1"/>
    <property type="molecule type" value="Genomic_DNA"/>
</dbReference>
<keyword evidence="1" id="KW-1133">Transmembrane helix</keyword>
<keyword evidence="3" id="KW-1185">Reference proteome</keyword>
<comment type="caution">
    <text evidence="2">The sequence shown here is derived from an EMBL/GenBank/DDBJ whole genome shotgun (WGS) entry which is preliminary data.</text>
</comment>
<dbReference type="Proteomes" id="UP001482620">
    <property type="component" value="Unassembled WGS sequence"/>
</dbReference>
<organism evidence="2 3">
    <name type="scientific">Ilyodon furcidens</name>
    <name type="common">goldbreast splitfin</name>
    <dbReference type="NCBI Taxonomy" id="33524"/>
    <lineage>
        <taxon>Eukaryota</taxon>
        <taxon>Metazoa</taxon>
        <taxon>Chordata</taxon>
        <taxon>Craniata</taxon>
        <taxon>Vertebrata</taxon>
        <taxon>Euteleostomi</taxon>
        <taxon>Actinopterygii</taxon>
        <taxon>Neopterygii</taxon>
        <taxon>Teleostei</taxon>
        <taxon>Neoteleostei</taxon>
        <taxon>Acanthomorphata</taxon>
        <taxon>Ovalentaria</taxon>
        <taxon>Atherinomorphae</taxon>
        <taxon>Cyprinodontiformes</taxon>
        <taxon>Goodeidae</taxon>
        <taxon>Ilyodon</taxon>
    </lineage>
</organism>
<keyword evidence="1" id="KW-0812">Transmembrane</keyword>
<protein>
    <submittedName>
        <fullName evidence="2">Uncharacterized protein</fullName>
    </submittedName>
</protein>
<name>A0ABV0TYY7_9TELE</name>
<accession>A0ABV0TYY7</accession>
<feature type="transmembrane region" description="Helical" evidence="1">
    <location>
        <begin position="12"/>
        <end position="29"/>
    </location>
</feature>
<evidence type="ECO:0000313" key="2">
    <source>
        <dbReference type="EMBL" id="MEQ2238135.1"/>
    </source>
</evidence>
<keyword evidence="1" id="KW-0472">Membrane</keyword>